<evidence type="ECO:0000313" key="1">
    <source>
        <dbReference type="EMBL" id="QJA92745.1"/>
    </source>
</evidence>
<gene>
    <name evidence="1" type="ORF">MM415B04497_0004</name>
</gene>
<dbReference type="EMBL" id="MT143093">
    <property type="protein sequence ID" value="QJA92745.1"/>
    <property type="molecule type" value="Genomic_DNA"/>
</dbReference>
<name>A0A6M3LIM4_9ZZZZ</name>
<organism evidence="1">
    <name type="scientific">viral metagenome</name>
    <dbReference type="NCBI Taxonomy" id="1070528"/>
    <lineage>
        <taxon>unclassified sequences</taxon>
        <taxon>metagenomes</taxon>
        <taxon>organismal metagenomes</taxon>
    </lineage>
</organism>
<proteinExistence type="predicted"/>
<dbReference type="AlphaFoldDB" id="A0A6M3LIM4"/>
<reference evidence="1" key="1">
    <citation type="submission" date="2020-03" db="EMBL/GenBank/DDBJ databases">
        <title>The deep terrestrial virosphere.</title>
        <authorList>
            <person name="Holmfeldt K."/>
            <person name="Nilsson E."/>
            <person name="Simone D."/>
            <person name="Lopez-Fernandez M."/>
            <person name="Wu X."/>
            <person name="de Brujin I."/>
            <person name="Lundin D."/>
            <person name="Andersson A."/>
            <person name="Bertilsson S."/>
            <person name="Dopson M."/>
        </authorList>
    </citation>
    <scope>NUCLEOTIDE SEQUENCE</scope>
    <source>
        <strain evidence="1">MM415B04497</strain>
    </source>
</reference>
<sequence length="114" mass="13618">MSDFPNQEKMTKQEMVDYLKRWHVYWTTMVMRTPLEFRESEEAFNAIRVLIGHGPVVNEENIELEILKTERSGYEAENQRREQMRESPAYGEYEFQALAERMRALKTGVIVKKE</sequence>
<protein>
    <submittedName>
        <fullName evidence="1">Uncharacterized protein</fullName>
    </submittedName>
</protein>
<accession>A0A6M3LIM4</accession>